<gene>
    <name evidence="2" type="ORF">SVUK_LOCUS4405</name>
</gene>
<evidence type="ECO:0000313" key="3">
    <source>
        <dbReference type="Proteomes" id="UP000270094"/>
    </source>
</evidence>
<reference evidence="2 3" key="1">
    <citation type="submission" date="2018-11" db="EMBL/GenBank/DDBJ databases">
        <authorList>
            <consortium name="Pathogen Informatics"/>
        </authorList>
    </citation>
    <scope>NUCLEOTIDE SEQUENCE [LARGE SCALE GENOMIC DNA]</scope>
</reference>
<keyword evidence="3" id="KW-1185">Reference proteome</keyword>
<dbReference type="Proteomes" id="UP000270094">
    <property type="component" value="Unassembled WGS sequence"/>
</dbReference>
<sequence>MPPEEWEDRIGRKKSGGGQGNCLTVRHMRRSTTSPTEGGAGGRPVVPTFSSDSDHRLLRAKVQPMAKKICRHVGERKERI</sequence>
<proteinExistence type="predicted"/>
<feature type="region of interest" description="Disordered" evidence="1">
    <location>
        <begin position="1"/>
        <end position="51"/>
    </location>
</feature>
<dbReference type="EMBL" id="UYYB01012123">
    <property type="protein sequence ID" value="VDM69407.1"/>
    <property type="molecule type" value="Genomic_DNA"/>
</dbReference>
<evidence type="ECO:0000256" key="1">
    <source>
        <dbReference type="SAM" id="MobiDB-lite"/>
    </source>
</evidence>
<protein>
    <submittedName>
        <fullName evidence="2">Uncharacterized protein</fullName>
    </submittedName>
</protein>
<organism evidence="2 3">
    <name type="scientific">Strongylus vulgaris</name>
    <name type="common">Blood worm</name>
    <dbReference type="NCBI Taxonomy" id="40348"/>
    <lineage>
        <taxon>Eukaryota</taxon>
        <taxon>Metazoa</taxon>
        <taxon>Ecdysozoa</taxon>
        <taxon>Nematoda</taxon>
        <taxon>Chromadorea</taxon>
        <taxon>Rhabditida</taxon>
        <taxon>Rhabditina</taxon>
        <taxon>Rhabditomorpha</taxon>
        <taxon>Strongyloidea</taxon>
        <taxon>Strongylidae</taxon>
        <taxon>Strongylus</taxon>
    </lineage>
</organism>
<dbReference type="AlphaFoldDB" id="A0A3P7IYU1"/>
<evidence type="ECO:0000313" key="2">
    <source>
        <dbReference type="EMBL" id="VDM69407.1"/>
    </source>
</evidence>
<accession>A0A3P7IYU1</accession>
<name>A0A3P7IYU1_STRVU</name>